<keyword evidence="3" id="KW-1185">Reference proteome</keyword>
<feature type="domain" description="Immunoglobulin" evidence="1">
    <location>
        <begin position="1782"/>
        <end position="1858"/>
    </location>
</feature>
<dbReference type="EMBL" id="JAMWYS010000012">
    <property type="protein sequence ID" value="MCO4291907.1"/>
    <property type="molecule type" value="Genomic_DNA"/>
</dbReference>
<feature type="domain" description="Immunoglobulin" evidence="1">
    <location>
        <begin position="2232"/>
        <end position="2308"/>
    </location>
</feature>
<feature type="domain" description="Immunoglobulin" evidence="1">
    <location>
        <begin position="2685"/>
        <end position="2761"/>
    </location>
</feature>
<feature type="non-terminal residue" evidence="2">
    <location>
        <position position="1"/>
    </location>
</feature>
<evidence type="ECO:0000313" key="3">
    <source>
        <dbReference type="Proteomes" id="UP001155182"/>
    </source>
</evidence>
<organism evidence="2 3">
    <name type="scientific">Solitalea agri</name>
    <dbReference type="NCBI Taxonomy" id="2953739"/>
    <lineage>
        <taxon>Bacteria</taxon>
        <taxon>Pseudomonadati</taxon>
        <taxon>Bacteroidota</taxon>
        <taxon>Sphingobacteriia</taxon>
        <taxon>Sphingobacteriales</taxon>
        <taxon>Sphingobacteriaceae</taxon>
        <taxon>Solitalea</taxon>
    </lineage>
</organism>
<dbReference type="InterPro" id="IPR003599">
    <property type="entry name" value="Ig_sub"/>
</dbReference>
<evidence type="ECO:0000313" key="2">
    <source>
        <dbReference type="EMBL" id="MCO4291907.1"/>
    </source>
</evidence>
<dbReference type="InterPro" id="IPR025667">
    <property type="entry name" value="SprB_repeat"/>
</dbReference>
<gene>
    <name evidence="2" type="ORF">NF867_03415</name>
</gene>
<feature type="domain" description="Immunoglobulin" evidence="1">
    <location>
        <begin position="2382"/>
        <end position="2458"/>
    </location>
</feature>
<feature type="non-terminal residue" evidence="2">
    <location>
        <position position="2931"/>
    </location>
</feature>
<dbReference type="RefSeq" id="WP_252586143.1">
    <property type="nucleotide sequence ID" value="NZ_JAMWYS010000012.1"/>
</dbReference>
<name>A0A9X2JAY4_9SPHI</name>
<feature type="domain" description="Immunoglobulin" evidence="1">
    <location>
        <begin position="1932"/>
        <end position="2008"/>
    </location>
</feature>
<sequence length="2931" mass="295814">TINAQPLTPATPTASTVQPTCTVATGSITVTSPLGAGLEYSIDGTNYQSSTSFTGLSSNTYSLTVRNAQGCVSTATSVTINAQPLTPATPTASTVQPTCTVATGSITVASPLGAGLEYSIDGINYQGSTSFTGLSSNTYSLTVRNAQGCISLATAVTINAQPLTPATPTASTVQPTCAVASGSITVTSPLGAGLEYSIDGPNYQVSTSFTGLATNTYNLTVRNAQGCISSATAVTINAQPLTPATPTASTVQPTCTVASGSITVTSPLGAGLEYSIDGTNYQVSTSFAGLATSTYNLTVRNAQGCISSATVITINAQPLTPATPTALTVQPTCTVATGSITVASPLGAGLEYSIDGTNYQVSTSFAGLATSTYNLTVRNAQGCISSATVITINAQPLTPATPTALTVQPTCTVATGSITVASPLGAGLEYSIDGTNYQASTLFAGLTSATYNLTVRNIQGCISSATAVTINAQPATPQAATATTVQPTCTVATGSITVTSPLGAGLEYSIDGTNYQASTLFAGLTSATYNLTVRNAQGCISSATAVTINAQPATPQAATATTVQPTCTVGTGSITVTSPLGAGLEYSIDGINYQGSTLFAGLTSATYNLTVRNAQGCISTASAVTINAQPLTPATPTASTIQPTCTVASGSITVTSPLGAGLEYSIDGTNYQASTLFAGLTSATYNLTVRNAQGCISTASAVTINAQPLTPATPTASTVQPTCTVASGSITVTSPLGAGLEYSIDGINYQGSTLFAGLTSAIYNLTVRNAQGCISTATAVTINAQPVTPATPTASTVQPTCTVASGSITVASPLEAGLEYSIDGTNYQGSTLFAGLTSATYNLTVRNAQGCISSATTVTINAQPLTPATPTASTVQPTCTVATGSITVTAPLGAGLEYSIDGINYQSSTLFAGLTSATYSLTVRNAQGCISSTTAVTINAQPLTPATPTASTVQPTCTVASGSITVTSPLGAGLEYSIDGTNYQASTLFAGLTSATYNLTVRNAQGCISSATAVTINAQPLTPATPAASTVQPTCTVGTGSITVTGPLGAGLEYSIDGTNYQASTLFTGLSSNTYSLTVRNAQGCVSTATSVTINAQPLTPTPPTYLIIQPTCLVSTATLTVTGPLGQEYSIDGTNYQSGLIFSNLSTGTYLLTARNTDGCISSATTVTVNPSLLIPNSPQVDVIQPLCSGEWGEIHITSPTGIGLTYSIDGSNYQLSSDFTNLSAGSYNVSVRNALGCVSIPVIIVIDPQPSTIVLTENHVDPACGQSTGSIDISVSGGIPPYSYSWNNGQAVQDISNLASGSYILTLTDANNCTQSITVNLNDQNGPQITVSSKTDNLCNGQTDGLIDITATGIGVLSYSWSGPNGFTSANEDLANLSGGTYTVTVTDINNCQASASVVIAEPQVLTLNEIHTDATCAQATGAIDVNATGGTAPYTFNWSNGETSEDLVNVIAGSYTLTVTDANNCTQSISVILNDIAGPSVSVDNQTDVTCNGTSNGTINVTAVGSGPLVYNWNGPNGFNTSAEDITGLAAGTYNLTVTDINNCSTSLSVLISEPQALTLTEIHTDATCSLPTGTINVSVSGGTVPYTYSWNSGEATEDLTNKASGSYTLTVTDANNCSESITVNLNDLNGPQVTVDNQTNVTCNGASDGAIQVSVSGGTTPYTYSWSSGQSIEDLSALPAGTYTLTVTDANNCQATASVTLTAPAVLSLSEVHTDATCALSNGAINVSVSGGTAPYTYSWNSGEATEDLTNKASGSYTLTVTDANNCSQSITVNLNDLNGPQVTVDNQTNISCNGASDGAIQVSVSGGTAPYTYSWSSGQSIEDLSALPAGAYTLTVTDANNCQATASVTLTAPAVLSLSEVHTDASCGLSNGSINVSVSGGTAPYTYSWNSGEATEDLTNKASGTYTLTVTDANNCSESLTVNLNDLNGPQVTVDNQANVSCNGASDGAIQVSVIGGTTPYTYSWSSGQNIEDLSALPAGTYILTVTDANSCQATASVTLTAPAVLSLSEVHTDATCALSNGAINVSVSGGTAPYTYSWNSGEAAEDLTNKAAGSYTLTVTDANSCSQSITVTLNDLNGPQLTVDNQTNVSCNGASDGVIQVSVSGGTTPYTYSWSSGQSIEDLSALPAGTYTLTVTDANNCQATASVTLTAPAVLSLSEVHTDATCALSNGAINVSVSGGTVPYTYSWNSGESTEDLAAKAAGSYTLTVTDANNCSQSITVNLNDLSGPSVTVDNQTNVSCNGASDGAIQVSVSGGTAPYTYSWSSGQTIEDLSALPIGTYTLTVTDANNCQATASVTLTAPAVLSLSEVHTDASCALSNGAINVSVSGGTAPYTYSWNSGESTEDLTAKSAGSYTLTVTDANNCSQSITVNLNDLSGPSVTVDNQTNISCNGASDGAIQVSVSGGIAPYTYSWSSGQSIEDLSALPTGTYTLTVTDANNCQATASVTLTAPAVLSLSEVHTDATCALSNGAINVSVSGGTAPYTYSWNSGETTEDLTTKAAGSYTLTVTDANNCSESITVTLNDLNGPQVTVDNQTNVTCNGALDGAINITTTGTGTLTYSWSGPNGFTATTEDLANLAAGTYTLTVTDGNNCQASASVTLTEPLAISLSETHTDPPCNQATGAVNVSVSGGTAPYTYSWNSGEATEDLTNKTSGSYTLTVTDANNCSQSITVNLNDLSGPSVTVDNQTNVTCNGASDGAIQVSVSGGTSPYTYSWSSGQNIEDLSALPAGTYTLTVTDGNNCQATASVTLTAPAVLSLSEVHTDASCGLSNGSINVTVAGGTAPYTYSWNSGEATEDLTNKASGSYTLTVTDANNCSESITVNLNDLNGPQVTVDNQTNVSCNGAADGAINVTATGTGTLTYSWSGPNGFTATTEDLSALAAGTYTLTVTDGNNCQASARVTLSEPLVITLSEIHTDPACNQA</sequence>
<accession>A0A9X2JAY4</accession>
<evidence type="ECO:0000259" key="1">
    <source>
        <dbReference type="SMART" id="SM00409"/>
    </source>
</evidence>
<feature type="domain" description="Immunoglobulin" evidence="1">
    <location>
        <begin position="1632"/>
        <end position="1708"/>
    </location>
</feature>
<proteinExistence type="predicted"/>
<dbReference type="InterPro" id="IPR013783">
    <property type="entry name" value="Ig-like_fold"/>
</dbReference>
<dbReference type="Gene3D" id="2.60.40.740">
    <property type="match status" value="13"/>
</dbReference>
<feature type="domain" description="Immunoglobulin" evidence="1">
    <location>
        <begin position="2092"/>
        <end position="2158"/>
    </location>
</feature>
<protein>
    <recommendedName>
        <fullName evidence="1">Immunoglobulin domain-containing protein</fullName>
    </recommendedName>
</protein>
<dbReference type="Pfam" id="PF13573">
    <property type="entry name" value="SprB"/>
    <property type="match status" value="21"/>
</dbReference>
<dbReference type="Gene3D" id="2.60.40.10">
    <property type="entry name" value="Immunoglobulins"/>
    <property type="match status" value="3"/>
</dbReference>
<dbReference type="SMART" id="SM00409">
    <property type="entry name" value="IG"/>
    <property type="match status" value="7"/>
</dbReference>
<dbReference type="Proteomes" id="UP001155182">
    <property type="component" value="Unassembled WGS sequence"/>
</dbReference>
<comment type="caution">
    <text evidence="2">The sequence shown here is derived from an EMBL/GenBank/DDBJ whole genome shotgun (WGS) entry which is preliminary data.</text>
</comment>
<reference evidence="2" key="1">
    <citation type="submission" date="2022-06" db="EMBL/GenBank/DDBJ databases">
        <title>Solitalea sp. MAHUQ-68 isolated from rhizospheric soil.</title>
        <authorList>
            <person name="Huq M.A."/>
        </authorList>
    </citation>
    <scope>NUCLEOTIDE SEQUENCE</scope>
    <source>
        <strain evidence="2">MAHUQ-68</strain>
    </source>
</reference>